<organism evidence="2 3">
    <name type="scientific">Olivibacter jilunii</name>
    <dbReference type="NCBI Taxonomy" id="985016"/>
    <lineage>
        <taxon>Bacteria</taxon>
        <taxon>Pseudomonadati</taxon>
        <taxon>Bacteroidota</taxon>
        <taxon>Sphingobacteriia</taxon>
        <taxon>Sphingobacteriales</taxon>
        <taxon>Sphingobacteriaceae</taxon>
        <taxon>Olivibacter</taxon>
    </lineage>
</organism>
<dbReference type="RefSeq" id="WP_377611593.1">
    <property type="nucleotide sequence ID" value="NZ_JBHUPA010000007.1"/>
</dbReference>
<accession>A0ABW6B0R0</accession>
<dbReference type="PANTHER" id="PTHR39639:SF1">
    <property type="entry name" value="DUF262 DOMAIN-CONTAINING PROTEIN"/>
    <property type="match status" value="1"/>
</dbReference>
<evidence type="ECO:0000259" key="1">
    <source>
        <dbReference type="Pfam" id="PF03235"/>
    </source>
</evidence>
<dbReference type="EMBL" id="JBHUPA010000007">
    <property type="protein sequence ID" value="MFD2963042.1"/>
    <property type="molecule type" value="Genomic_DNA"/>
</dbReference>
<reference evidence="3" key="1">
    <citation type="journal article" date="2019" name="Int. J. Syst. Evol. Microbiol.">
        <title>The Global Catalogue of Microorganisms (GCM) 10K type strain sequencing project: providing services to taxonomists for standard genome sequencing and annotation.</title>
        <authorList>
            <consortium name="The Broad Institute Genomics Platform"/>
            <consortium name="The Broad Institute Genome Sequencing Center for Infectious Disease"/>
            <person name="Wu L."/>
            <person name="Ma J."/>
        </authorList>
    </citation>
    <scope>NUCLEOTIDE SEQUENCE [LARGE SCALE GENOMIC DNA]</scope>
    <source>
        <strain evidence="3">KCTC 23098</strain>
    </source>
</reference>
<protein>
    <submittedName>
        <fullName evidence="2">DUF262 domain-containing protein</fullName>
    </submittedName>
</protein>
<evidence type="ECO:0000313" key="3">
    <source>
        <dbReference type="Proteomes" id="UP001597560"/>
    </source>
</evidence>
<feature type="domain" description="GmrSD restriction endonucleases N-terminal" evidence="1">
    <location>
        <begin position="47"/>
        <end position="192"/>
    </location>
</feature>
<dbReference type="Pfam" id="PF03235">
    <property type="entry name" value="GmrSD_N"/>
    <property type="match status" value="1"/>
</dbReference>
<dbReference type="PANTHER" id="PTHR39639">
    <property type="entry name" value="CHROMOSOME 16, WHOLE GENOME SHOTGUN SEQUENCE"/>
    <property type="match status" value="1"/>
</dbReference>
<dbReference type="InterPro" id="IPR004919">
    <property type="entry name" value="GmrSD_N"/>
</dbReference>
<proteinExistence type="predicted"/>
<keyword evidence="3" id="KW-1185">Reference proteome</keyword>
<sequence>MFFIKKPNFTKELKQEITRRTDANVLESFDNLRYNKPAPISTPIDEILTDVSQNKYLIRPSYQREEKITLLKASSIIESILLGIALPPIFIFKRLDGVKEVIDGQQRLLSILGFLGKAYRSEKNELMFSKHNNYKLKGLEILSGLNGTSYQKLSEDFSEKLLDFAIDVIIIEEALNKDFEPTDLFIRLNNKPYPIKSNSFEMWNSTIDTKVIQTIKTVTNKHIEWFFIKETDIDPEERNDRMENEEFVTILAYLIYNSLYDSYDKIIGFFKKSDALSCRLVYKTGLTDFLGRLEQEEKEKEVFLNCIILTEKIITNLGMALGQDRPTKENLNTFLNVSNKPTYRRSLQDFYIIWIYLISFSQPHLITEDKLGTMIELLKYFRNTKGDKVDDKFVENFHKKLKSFYPSENVN</sequence>
<gene>
    <name evidence="2" type="ORF">ACFS6J_14675</name>
</gene>
<dbReference type="Proteomes" id="UP001597560">
    <property type="component" value="Unassembled WGS sequence"/>
</dbReference>
<name>A0ABW6B0R0_9SPHI</name>
<evidence type="ECO:0000313" key="2">
    <source>
        <dbReference type="EMBL" id="MFD2963042.1"/>
    </source>
</evidence>
<comment type="caution">
    <text evidence="2">The sequence shown here is derived from an EMBL/GenBank/DDBJ whole genome shotgun (WGS) entry which is preliminary data.</text>
</comment>